<reference evidence="1" key="1">
    <citation type="submission" date="2021-01" db="UniProtKB">
        <authorList>
            <consortium name="EnsemblMetazoa"/>
        </authorList>
    </citation>
    <scope>IDENTIFICATION</scope>
</reference>
<keyword evidence="2" id="KW-1185">Reference proteome</keyword>
<protein>
    <submittedName>
        <fullName evidence="1">Uncharacterized protein</fullName>
    </submittedName>
</protein>
<dbReference type="AlphaFoldDB" id="A0A7M5X5B7"/>
<organism evidence="1 2">
    <name type="scientific">Clytia hemisphaerica</name>
    <dbReference type="NCBI Taxonomy" id="252671"/>
    <lineage>
        <taxon>Eukaryota</taxon>
        <taxon>Metazoa</taxon>
        <taxon>Cnidaria</taxon>
        <taxon>Hydrozoa</taxon>
        <taxon>Hydroidolina</taxon>
        <taxon>Leptothecata</taxon>
        <taxon>Obeliida</taxon>
        <taxon>Clytiidae</taxon>
        <taxon>Clytia</taxon>
    </lineage>
</organism>
<dbReference type="EnsemblMetazoa" id="CLYHEMT018050.1">
    <property type="protein sequence ID" value="CLYHEMP018050.1"/>
    <property type="gene ID" value="CLYHEMG018050"/>
</dbReference>
<evidence type="ECO:0000313" key="1">
    <source>
        <dbReference type="EnsemblMetazoa" id="CLYHEMP018050.1"/>
    </source>
</evidence>
<name>A0A7M5X5B7_9CNID</name>
<sequence>LCYKFSFCGLPEIFFNGHNSGCFQLHTEINKNFLDEPLKIMHTWDCDFPQKLKLRQFVESAQTTDRRDEATVQGCQVASQSVSNIEKNKNNTIPKEDKLPQGLIMIGSNMAGIGRGRGKGRGRGRGKEVKTTFNEAILLKRSSSMPVRMDQLTLSDFNNNFNMIEDVTHDEESARRFVKSQLFRKGIQSIKSDYKRQQDEIRKSMPNIYDIDEEGDEMMEQFKPSEREWDKGKKFNGSNYGGDSDIENAFKTLKIFESSGGKLYVEQKKKVEGKDSTIEKLPSNCQKWKSELLEEGCIKDEKENEKKMKTKVREWDRGKVWDEFNGMWITKGRNNASIGESYYLHDER</sequence>
<dbReference type="Proteomes" id="UP000594262">
    <property type="component" value="Unplaced"/>
</dbReference>
<accession>A0A7M5X5B7</accession>
<proteinExistence type="predicted"/>
<evidence type="ECO:0000313" key="2">
    <source>
        <dbReference type="Proteomes" id="UP000594262"/>
    </source>
</evidence>